<keyword evidence="3" id="KW-1185">Reference proteome</keyword>
<dbReference type="AlphaFoldDB" id="A0A545VZJ1"/>
<dbReference type="EMBL" id="SPUK01000007">
    <property type="protein sequence ID" value="TQV95654.1"/>
    <property type="molecule type" value="Genomic_DNA"/>
</dbReference>
<organism evidence="2 3">
    <name type="scientific">Cordyceps javanica</name>
    <dbReference type="NCBI Taxonomy" id="43265"/>
    <lineage>
        <taxon>Eukaryota</taxon>
        <taxon>Fungi</taxon>
        <taxon>Dikarya</taxon>
        <taxon>Ascomycota</taxon>
        <taxon>Pezizomycotina</taxon>
        <taxon>Sordariomycetes</taxon>
        <taxon>Hypocreomycetidae</taxon>
        <taxon>Hypocreales</taxon>
        <taxon>Cordycipitaceae</taxon>
        <taxon>Cordyceps</taxon>
    </lineage>
</organism>
<proteinExistence type="predicted"/>
<gene>
    <name evidence="2" type="ORF">IF1G_05483</name>
</gene>
<sequence>MNSPVHDHPIPNLTVDAVERAGQLTPDVEFRDEVKHNARLACRNHHSGLSRATINKQRSFIKDPTYWEKEANLYKNVLANVIYGNLVTKCTKDDGTTDWQEVGVHLIHWPKRHGLKTSEIDDIRGTIEDAEYWELEETRFKEFSQMQEKAFYDRLQANRRRRPTTPETTSSDQISQPPPHRRRARARRRGSTNKRRRR</sequence>
<name>A0A545VZJ1_9HYPO</name>
<evidence type="ECO:0000313" key="3">
    <source>
        <dbReference type="Proteomes" id="UP000315783"/>
    </source>
</evidence>
<evidence type="ECO:0000256" key="1">
    <source>
        <dbReference type="SAM" id="MobiDB-lite"/>
    </source>
</evidence>
<accession>A0A545VZJ1</accession>
<dbReference type="OrthoDB" id="5089838at2759"/>
<evidence type="ECO:0000313" key="2">
    <source>
        <dbReference type="EMBL" id="TQV95654.1"/>
    </source>
</evidence>
<protein>
    <submittedName>
        <fullName evidence="2">Uncharacterized protein</fullName>
    </submittedName>
</protein>
<feature type="region of interest" description="Disordered" evidence="1">
    <location>
        <begin position="153"/>
        <end position="198"/>
    </location>
</feature>
<dbReference type="Proteomes" id="UP000315783">
    <property type="component" value="Unassembled WGS sequence"/>
</dbReference>
<reference evidence="2 3" key="1">
    <citation type="journal article" date="2019" name="Appl. Microbiol. Biotechnol.">
        <title>Genome sequence of Isaria javanica and comparative genome analysis insights into family S53 peptidase evolution in fungal entomopathogens.</title>
        <authorList>
            <person name="Lin R."/>
            <person name="Zhang X."/>
            <person name="Xin B."/>
            <person name="Zou M."/>
            <person name="Gao Y."/>
            <person name="Qin F."/>
            <person name="Hu Q."/>
            <person name="Xie B."/>
            <person name="Cheng X."/>
        </authorList>
    </citation>
    <scope>NUCLEOTIDE SEQUENCE [LARGE SCALE GENOMIC DNA]</scope>
    <source>
        <strain evidence="2 3">IJ1G</strain>
    </source>
</reference>
<comment type="caution">
    <text evidence="2">The sequence shown here is derived from an EMBL/GenBank/DDBJ whole genome shotgun (WGS) entry which is preliminary data.</text>
</comment>
<feature type="compositionally biased region" description="Basic residues" evidence="1">
    <location>
        <begin position="179"/>
        <end position="198"/>
    </location>
</feature>